<evidence type="ECO:0000313" key="4">
    <source>
        <dbReference type="Proteomes" id="UP000094112"/>
    </source>
</evidence>
<keyword evidence="4" id="KW-1185">Reference proteome</keyword>
<dbReference type="AlphaFoldDB" id="A0A1E3P3S0"/>
<dbReference type="Gene3D" id="1.10.1000.11">
    <property type="entry name" value="Arf Nucleotide-binding Site Opener,domain 2"/>
    <property type="match status" value="1"/>
</dbReference>
<feature type="compositionally biased region" description="Polar residues" evidence="1">
    <location>
        <begin position="36"/>
        <end position="51"/>
    </location>
</feature>
<feature type="region of interest" description="Disordered" evidence="1">
    <location>
        <begin position="197"/>
        <end position="248"/>
    </location>
</feature>
<dbReference type="EMBL" id="KV454210">
    <property type="protein sequence ID" value="ODQ59900.1"/>
    <property type="molecule type" value="Genomic_DNA"/>
</dbReference>
<dbReference type="GO" id="GO:0032012">
    <property type="term" value="P:regulation of ARF protein signal transduction"/>
    <property type="evidence" value="ECO:0007669"/>
    <property type="project" value="InterPro"/>
</dbReference>
<organism evidence="3 4">
    <name type="scientific">Wickerhamomyces anomalus (strain ATCC 58044 / CBS 1984 / NCYC 433 / NRRL Y-366-8)</name>
    <name type="common">Yeast</name>
    <name type="synonym">Hansenula anomala</name>
    <dbReference type="NCBI Taxonomy" id="683960"/>
    <lineage>
        <taxon>Eukaryota</taxon>
        <taxon>Fungi</taxon>
        <taxon>Dikarya</taxon>
        <taxon>Ascomycota</taxon>
        <taxon>Saccharomycotina</taxon>
        <taxon>Saccharomycetes</taxon>
        <taxon>Phaffomycetales</taxon>
        <taxon>Wickerhamomycetaceae</taxon>
        <taxon>Wickerhamomyces</taxon>
    </lineage>
</organism>
<evidence type="ECO:0000313" key="3">
    <source>
        <dbReference type="EMBL" id="ODQ59900.1"/>
    </source>
</evidence>
<dbReference type="InterPro" id="IPR035999">
    <property type="entry name" value="Sec7_dom_sf"/>
</dbReference>
<proteinExistence type="predicted"/>
<dbReference type="RefSeq" id="XP_019039107.1">
    <property type="nucleotide sequence ID" value="XM_019184742.1"/>
</dbReference>
<feature type="compositionally biased region" description="Basic and acidic residues" evidence="1">
    <location>
        <begin position="215"/>
        <end position="228"/>
    </location>
</feature>
<dbReference type="Pfam" id="PF01369">
    <property type="entry name" value="Sec7"/>
    <property type="match status" value="1"/>
</dbReference>
<dbReference type="SUPFAM" id="SSF50729">
    <property type="entry name" value="PH domain-like"/>
    <property type="match status" value="1"/>
</dbReference>
<dbReference type="GeneID" id="30201988"/>
<gene>
    <name evidence="3" type="ORF">WICANDRAFT_78530</name>
</gene>
<reference evidence="3 4" key="1">
    <citation type="journal article" date="2016" name="Proc. Natl. Acad. Sci. U.S.A.">
        <title>Comparative genomics of biotechnologically important yeasts.</title>
        <authorList>
            <person name="Riley R."/>
            <person name="Haridas S."/>
            <person name="Wolfe K.H."/>
            <person name="Lopes M.R."/>
            <person name="Hittinger C.T."/>
            <person name="Goeker M."/>
            <person name="Salamov A.A."/>
            <person name="Wisecaver J.H."/>
            <person name="Long T.M."/>
            <person name="Calvey C.H."/>
            <person name="Aerts A.L."/>
            <person name="Barry K.W."/>
            <person name="Choi C."/>
            <person name="Clum A."/>
            <person name="Coughlan A.Y."/>
            <person name="Deshpande S."/>
            <person name="Douglass A.P."/>
            <person name="Hanson S.J."/>
            <person name="Klenk H.-P."/>
            <person name="LaButti K.M."/>
            <person name="Lapidus A."/>
            <person name="Lindquist E.A."/>
            <person name="Lipzen A.M."/>
            <person name="Meier-Kolthoff J.P."/>
            <person name="Ohm R.A."/>
            <person name="Otillar R.P."/>
            <person name="Pangilinan J.L."/>
            <person name="Peng Y."/>
            <person name="Rokas A."/>
            <person name="Rosa C.A."/>
            <person name="Scheuner C."/>
            <person name="Sibirny A.A."/>
            <person name="Slot J.C."/>
            <person name="Stielow J.B."/>
            <person name="Sun H."/>
            <person name="Kurtzman C.P."/>
            <person name="Blackwell M."/>
            <person name="Grigoriev I.V."/>
            <person name="Jeffries T.W."/>
        </authorList>
    </citation>
    <scope>NUCLEOTIDE SEQUENCE [LARGE SCALE GENOMIC DNA]</scope>
    <source>
        <strain evidence="4">ATCC 58044 / CBS 1984 / NCYC 433 / NRRL Y-366-8</strain>
    </source>
</reference>
<dbReference type="PANTHER" id="PTHR10663:SF405">
    <property type="entry name" value="ARF GUANINE NUCLEOTIDE EXCHANGE FACTOR SYT1"/>
    <property type="match status" value="1"/>
</dbReference>
<accession>A0A1E3P3S0</accession>
<dbReference type="InterPro" id="IPR011993">
    <property type="entry name" value="PH-like_dom_sf"/>
</dbReference>
<dbReference type="Proteomes" id="UP000094112">
    <property type="component" value="Unassembled WGS sequence"/>
</dbReference>
<feature type="compositionally biased region" description="Polar residues" evidence="1">
    <location>
        <begin position="291"/>
        <end position="317"/>
    </location>
</feature>
<protein>
    <recommendedName>
        <fullName evidence="2">SEC7 domain-containing protein</fullName>
    </recommendedName>
</protein>
<dbReference type="InterPro" id="IPR000904">
    <property type="entry name" value="Sec7_dom"/>
</dbReference>
<dbReference type="STRING" id="683960.A0A1E3P3S0"/>
<sequence length="932" mass="106763">MTMFNNNQEGPNNTNPSGFTKLRLRLEKGNGPTLINRRSSSNLDESTSRPSFFTKPSIMSLHRRQKSVDEVIYDTQHLQLSKSRSRSTSPKKFSTFAFNDKSNNINDTPEMQSVSNFSSPTKSILSSDCSNSESPILDPECPQVSIPRINITEPVDSIQKPGYRTIGPKESTSKFGRFKKKTISMFFDQGNSLSLTPLTPLTPIQPASEGQNSLERPKLSKSHSENGGDKSNTNSSVDPNDLLSGPNAIKIQQDLTRKRSKTMGSVENDLYHKRNGSIVKTIGSMMMLKPKSSNLESGSASVSQVSLDSEPQTTSRPQTPPKVCDDDTPEQYVNKLVNEGFNFEITSILSLSDSDFLKDCLTHYICGKFDFHDVPLDIALRQLLMYCELPKEAQQIDRVLNSFSLRYYQCNLELWDNSDQIYFLAFSFVMLHTDYYNINNKKKMTKEEFVKNTKIDSDETISNSFLTKEILEYFYDNIIYTKFVKNHQLYHSPSPQPLYSLPKRIFSSTSSTNLEGMNHHPSTPNLRSQSFSSTTSQIFSSAPVIDPYQIILNDQLDSLKLDLSSIHFENPFSDSFRSFFKEILLAEVRERMLLNKGLFIRYNKDCNWLSSKIEIQFKNADEIEYGKRVLLKVIKVAEIFREETIVNSKFFTIGSTSRVIWKKYYGFLTTCGFFLFDTLNFLSVADRERIYKNDFGDEPFVVDILLDFILKSCLKYSLNGLFACHSPKEQEHDTSFHIFSTNKKEAFCTSTEEELSSWISSINYIAALDSCFIDTVPENNHEVAPLRSISMEEKITKLEKNKAASIIKINYFLKIIQHIQTLTPFSHRTRDSLIAHYKSIGIKIDWLWYEIERNIVYTNILRHELVITNDRFSTKTNDEESFLEGSFINDDFYQNSKKEEVNFKRTALRLISTSNELDEVDGEEGDFVDASD</sequence>
<dbReference type="OrthoDB" id="430364at2759"/>
<feature type="region of interest" description="Disordered" evidence="1">
    <location>
        <begin position="291"/>
        <end position="327"/>
    </location>
</feature>
<dbReference type="Gene3D" id="2.30.29.30">
    <property type="entry name" value="Pleckstrin-homology domain (PH domain)/Phosphotyrosine-binding domain (PTB)"/>
    <property type="match status" value="1"/>
</dbReference>
<dbReference type="InterPro" id="IPR023394">
    <property type="entry name" value="Sec7_C_sf"/>
</dbReference>
<dbReference type="PROSITE" id="PS50190">
    <property type="entry name" value="SEC7"/>
    <property type="match status" value="1"/>
</dbReference>
<feature type="region of interest" description="Disordered" evidence="1">
    <location>
        <begin position="29"/>
        <end position="51"/>
    </location>
</feature>
<dbReference type="SMART" id="SM00222">
    <property type="entry name" value="Sec7"/>
    <property type="match status" value="1"/>
</dbReference>
<dbReference type="PANTHER" id="PTHR10663">
    <property type="entry name" value="GUANYL-NUCLEOTIDE EXCHANGE FACTOR"/>
    <property type="match status" value="1"/>
</dbReference>
<evidence type="ECO:0000256" key="1">
    <source>
        <dbReference type="SAM" id="MobiDB-lite"/>
    </source>
</evidence>
<feature type="domain" description="SEC7" evidence="2">
    <location>
        <begin position="284"/>
        <end position="481"/>
    </location>
</feature>
<name>A0A1E3P3S0_WICAA</name>
<evidence type="ECO:0000259" key="2">
    <source>
        <dbReference type="PROSITE" id="PS50190"/>
    </source>
</evidence>
<dbReference type="SUPFAM" id="SSF48425">
    <property type="entry name" value="Sec7 domain"/>
    <property type="match status" value="1"/>
</dbReference>
<feature type="compositionally biased region" description="Polar residues" evidence="1">
    <location>
        <begin position="229"/>
        <end position="238"/>
    </location>
</feature>
<dbReference type="GO" id="GO:0005085">
    <property type="term" value="F:guanyl-nucleotide exchange factor activity"/>
    <property type="evidence" value="ECO:0007669"/>
    <property type="project" value="InterPro"/>
</dbReference>